<dbReference type="Gene3D" id="1.20.5.420">
    <property type="entry name" value="Immunoglobulin FC, subunit C"/>
    <property type="match status" value="1"/>
</dbReference>
<sequence>MSKKELAFSIVSFLKSEVKNENQNADNIGGLEVAISWIESAYGLKRFKPEHDTNLLNIFNSVSNKDSTQLLRNKREADDFKNKGNMFMNTELYEEAIDSYTKAIELDSKNAVYYCNRAAAWIKLNNNQKAISDCECAINIDPTYCKAYGRLGLVYRNEKQFDKAVANYKKAVSLEPHNYAYKSNLELSEHSLSGAKSTQIPTSNPENPFVGLNFDAVIKMPSIKNRVSCALKSILAKYPLPYLNMLPSDMHQNAFSPLLTNITDSDLDIFTNCSFSLFEQMPELIQSILQSPEIINMVDALNEEAAASSLTMIPPTFQTAPTTLSTQKISSQLPTNVIIPPDLD</sequence>
<evidence type="ECO:0000313" key="7">
    <source>
        <dbReference type="RefSeq" id="XP_065665325.1"/>
    </source>
</evidence>
<dbReference type="PANTHER" id="PTHR45831:SF2">
    <property type="entry name" value="LD24721P"/>
    <property type="match status" value="1"/>
</dbReference>
<name>A0ABM4CTU8_HYDVU</name>
<dbReference type="InterPro" id="IPR019734">
    <property type="entry name" value="TPR_rpt"/>
</dbReference>
<dbReference type="Pfam" id="PF00515">
    <property type="entry name" value="TPR_1"/>
    <property type="match status" value="1"/>
</dbReference>
<evidence type="ECO:0000256" key="1">
    <source>
        <dbReference type="ARBA" id="ARBA00008175"/>
    </source>
</evidence>
<evidence type="ECO:0000256" key="3">
    <source>
        <dbReference type="ARBA" id="ARBA00022803"/>
    </source>
</evidence>
<accession>A0ABM4CTU8</accession>
<feature type="domain" description="SGTA homodimerisation" evidence="5">
    <location>
        <begin position="2"/>
        <end position="52"/>
    </location>
</feature>
<dbReference type="RefSeq" id="XP_065665325.1">
    <property type="nucleotide sequence ID" value="XM_065809253.1"/>
</dbReference>
<feature type="repeat" description="TPR" evidence="4">
    <location>
        <begin position="145"/>
        <end position="178"/>
    </location>
</feature>
<dbReference type="RefSeq" id="XP_065665326.1">
    <property type="nucleotide sequence ID" value="XM_065809254.1"/>
</dbReference>
<dbReference type="Pfam" id="PF13414">
    <property type="entry name" value="TPR_11"/>
    <property type="match status" value="1"/>
</dbReference>
<comment type="similarity">
    <text evidence="1">Belongs to the SGT family.</text>
</comment>
<protein>
    <submittedName>
        <fullName evidence="7 8">Small glutamine-rich tetratricopeptide repeat-containing protein beta-like isoform X1</fullName>
    </submittedName>
</protein>
<dbReference type="Gene3D" id="1.25.40.10">
    <property type="entry name" value="Tetratricopeptide repeat domain"/>
    <property type="match status" value="1"/>
</dbReference>
<proteinExistence type="inferred from homology"/>
<keyword evidence="6" id="KW-1185">Reference proteome</keyword>
<keyword evidence="3 4" id="KW-0802">TPR repeat</keyword>
<dbReference type="InterPro" id="IPR032374">
    <property type="entry name" value="SGTA_dimer"/>
</dbReference>
<dbReference type="InterPro" id="IPR011990">
    <property type="entry name" value="TPR-like_helical_dom_sf"/>
</dbReference>
<dbReference type="SMART" id="SM00028">
    <property type="entry name" value="TPR"/>
    <property type="match status" value="3"/>
</dbReference>
<dbReference type="PROSITE" id="PS50005">
    <property type="entry name" value="TPR"/>
    <property type="match status" value="2"/>
</dbReference>
<evidence type="ECO:0000256" key="4">
    <source>
        <dbReference type="PROSITE-ProRule" id="PRU00339"/>
    </source>
</evidence>
<evidence type="ECO:0000259" key="5">
    <source>
        <dbReference type="Pfam" id="PF16546"/>
    </source>
</evidence>
<reference evidence="7 8" key="1">
    <citation type="submission" date="2025-05" db="UniProtKB">
        <authorList>
            <consortium name="RefSeq"/>
        </authorList>
    </citation>
    <scope>IDENTIFICATION</scope>
</reference>
<dbReference type="Pfam" id="PF16546">
    <property type="entry name" value="SGTA_dimer"/>
    <property type="match status" value="1"/>
</dbReference>
<keyword evidence="2" id="KW-0677">Repeat</keyword>
<dbReference type="RefSeq" id="XP_065665327.1">
    <property type="nucleotide sequence ID" value="XM_065809255.1"/>
</dbReference>
<dbReference type="PROSITE" id="PS50293">
    <property type="entry name" value="TPR_REGION"/>
    <property type="match status" value="1"/>
</dbReference>
<evidence type="ECO:0000313" key="9">
    <source>
        <dbReference type="RefSeq" id="XP_065665327.1"/>
    </source>
</evidence>
<feature type="repeat" description="TPR" evidence="4">
    <location>
        <begin position="77"/>
        <end position="110"/>
    </location>
</feature>
<evidence type="ECO:0000313" key="6">
    <source>
        <dbReference type="Proteomes" id="UP001652625"/>
    </source>
</evidence>
<dbReference type="PANTHER" id="PTHR45831">
    <property type="entry name" value="LD24721P"/>
    <property type="match status" value="1"/>
</dbReference>
<dbReference type="SUPFAM" id="SSF48452">
    <property type="entry name" value="TPR-like"/>
    <property type="match status" value="1"/>
</dbReference>
<evidence type="ECO:0000256" key="2">
    <source>
        <dbReference type="ARBA" id="ARBA00022737"/>
    </source>
</evidence>
<dbReference type="Proteomes" id="UP001652625">
    <property type="component" value="Chromosome 11"/>
</dbReference>
<gene>
    <name evidence="7 8 9" type="primary">LOC136086772</name>
</gene>
<evidence type="ECO:0000313" key="8">
    <source>
        <dbReference type="RefSeq" id="XP_065665326.1"/>
    </source>
</evidence>
<dbReference type="GeneID" id="136086772"/>
<organism evidence="6 9">
    <name type="scientific">Hydra vulgaris</name>
    <name type="common">Hydra</name>
    <name type="synonym">Hydra attenuata</name>
    <dbReference type="NCBI Taxonomy" id="6087"/>
    <lineage>
        <taxon>Eukaryota</taxon>
        <taxon>Metazoa</taxon>
        <taxon>Cnidaria</taxon>
        <taxon>Hydrozoa</taxon>
        <taxon>Hydroidolina</taxon>
        <taxon>Anthoathecata</taxon>
        <taxon>Aplanulata</taxon>
        <taxon>Hydridae</taxon>
        <taxon>Hydra</taxon>
    </lineage>
</organism>
<dbReference type="InterPro" id="IPR047150">
    <property type="entry name" value="SGT"/>
</dbReference>